<accession>A0ABW7TBR6</accession>
<dbReference type="InterPro" id="IPR016032">
    <property type="entry name" value="Sig_transdc_resp-reg_C-effctor"/>
</dbReference>
<dbReference type="Proteomes" id="UP001611162">
    <property type="component" value="Unassembled WGS sequence"/>
</dbReference>
<dbReference type="PANTHER" id="PTHR44688:SF16">
    <property type="entry name" value="DNA-BINDING TRANSCRIPTIONAL ACTIVATOR DEVR_DOSR"/>
    <property type="match status" value="1"/>
</dbReference>
<dbReference type="PRINTS" id="PR00038">
    <property type="entry name" value="HTHLUXR"/>
</dbReference>
<organism evidence="5 6">
    <name type="scientific">Streptomyces abikoensis</name>
    <dbReference type="NCBI Taxonomy" id="97398"/>
    <lineage>
        <taxon>Bacteria</taxon>
        <taxon>Bacillati</taxon>
        <taxon>Actinomycetota</taxon>
        <taxon>Actinomycetes</taxon>
        <taxon>Kitasatosporales</taxon>
        <taxon>Streptomycetaceae</taxon>
        <taxon>Streptomyces</taxon>
    </lineage>
</organism>
<keyword evidence="3" id="KW-0804">Transcription</keyword>
<name>A0ABW7TBR6_9ACTN</name>
<dbReference type="PROSITE" id="PS50043">
    <property type="entry name" value="HTH_LUXR_2"/>
    <property type="match status" value="1"/>
</dbReference>
<evidence type="ECO:0000256" key="3">
    <source>
        <dbReference type="ARBA" id="ARBA00023163"/>
    </source>
</evidence>
<proteinExistence type="predicted"/>
<dbReference type="EMBL" id="JBIRRB010000011">
    <property type="protein sequence ID" value="MFI0914185.1"/>
    <property type="molecule type" value="Genomic_DNA"/>
</dbReference>
<dbReference type="SUPFAM" id="SSF46894">
    <property type="entry name" value="C-terminal effector domain of the bipartite response regulators"/>
    <property type="match status" value="1"/>
</dbReference>
<evidence type="ECO:0000256" key="1">
    <source>
        <dbReference type="ARBA" id="ARBA00023015"/>
    </source>
</evidence>
<dbReference type="Pfam" id="PF00196">
    <property type="entry name" value="GerE"/>
    <property type="match status" value="1"/>
</dbReference>
<keyword evidence="2" id="KW-0238">DNA-binding</keyword>
<dbReference type="RefSeq" id="WP_397614201.1">
    <property type="nucleotide sequence ID" value="NZ_JBIRRB010000011.1"/>
</dbReference>
<sequence length="82" mass="8985">MPTPKRPALGTPLTAREIEILDAFSFGRSTAEVASQMFVTVNTVKSHLLRINSRLGSRDRAHAIAIAYRRGLLDTTPGWHAA</sequence>
<dbReference type="SMART" id="SM00421">
    <property type="entry name" value="HTH_LUXR"/>
    <property type="match status" value="1"/>
</dbReference>
<dbReference type="CDD" id="cd06170">
    <property type="entry name" value="LuxR_C_like"/>
    <property type="match status" value="1"/>
</dbReference>
<keyword evidence="6" id="KW-1185">Reference proteome</keyword>
<keyword evidence="1" id="KW-0805">Transcription regulation</keyword>
<evidence type="ECO:0000313" key="6">
    <source>
        <dbReference type="Proteomes" id="UP001611162"/>
    </source>
</evidence>
<dbReference type="InterPro" id="IPR000792">
    <property type="entry name" value="Tscrpt_reg_LuxR_C"/>
</dbReference>
<reference evidence="5 6" key="1">
    <citation type="submission" date="2024-10" db="EMBL/GenBank/DDBJ databases">
        <title>The Natural Products Discovery Center: Release of the First 8490 Sequenced Strains for Exploring Actinobacteria Biosynthetic Diversity.</title>
        <authorList>
            <person name="Kalkreuter E."/>
            <person name="Kautsar S.A."/>
            <person name="Yang D."/>
            <person name="Bader C.D."/>
            <person name="Teijaro C.N."/>
            <person name="Fluegel L."/>
            <person name="Davis C.M."/>
            <person name="Simpson J.R."/>
            <person name="Lauterbach L."/>
            <person name="Steele A.D."/>
            <person name="Gui C."/>
            <person name="Meng S."/>
            <person name="Li G."/>
            <person name="Viehrig K."/>
            <person name="Ye F."/>
            <person name="Su P."/>
            <person name="Kiefer A.F."/>
            <person name="Nichols A."/>
            <person name="Cepeda A.J."/>
            <person name="Yan W."/>
            <person name="Fan B."/>
            <person name="Jiang Y."/>
            <person name="Adhikari A."/>
            <person name="Zheng C.-J."/>
            <person name="Schuster L."/>
            <person name="Cowan T.M."/>
            <person name="Smanski M.J."/>
            <person name="Chevrette M.G."/>
            <person name="De Carvalho L.P.S."/>
            <person name="Shen B."/>
        </authorList>
    </citation>
    <scope>NUCLEOTIDE SEQUENCE [LARGE SCALE GENOMIC DNA]</scope>
    <source>
        <strain evidence="5 6">NPDC020979</strain>
    </source>
</reference>
<dbReference type="Gene3D" id="1.10.10.10">
    <property type="entry name" value="Winged helix-like DNA-binding domain superfamily/Winged helix DNA-binding domain"/>
    <property type="match status" value="1"/>
</dbReference>
<evidence type="ECO:0000256" key="2">
    <source>
        <dbReference type="ARBA" id="ARBA00023125"/>
    </source>
</evidence>
<evidence type="ECO:0000259" key="4">
    <source>
        <dbReference type="PROSITE" id="PS50043"/>
    </source>
</evidence>
<dbReference type="PANTHER" id="PTHR44688">
    <property type="entry name" value="DNA-BINDING TRANSCRIPTIONAL ACTIVATOR DEVR_DOSR"/>
    <property type="match status" value="1"/>
</dbReference>
<comment type="caution">
    <text evidence="5">The sequence shown here is derived from an EMBL/GenBank/DDBJ whole genome shotgun (WGS) entry which is preliminary data.</text>
</comment>
<evidence type="ECO:0000313" key="5">
    <source>
        <dbReference type="EMBL" id="MFI0914185.1"/>
    </source>
</evidence>
<protein>
    <submittedName>
        <fullName evidence="5">Response regulator transcription factor</fullName>
    </submittedName>
</protein>
<dbReference type="PROSITE" id="PS00622">
    <property type="entry name" value="HTH_LUXR_1"/>
    <property type="match status" value="1"/>
</dbReference>
<dbReference type="InterPro" id="IPR036388">
    <property type="entry name" value="WH-like_DNA-bd_sf"/>
</dbReference>
<feature type="domain" description="HTH luxR-type" evidence="4">
    <location>
        <begin position="6"/>
        <end position="71"/>
    </location>
</feature>
<gene>
    <name evidence="5" type="ORF">ACH4TF_27585</name>
</gene>